<gene>
    <name evidence="2" type="ORF">EVJ58_g633</name>
</gene>
<feature type="transmembrane region" description="Helical" evidence="1">
    <location>
        <begin position="35"/>
        <end position="53"/>
    </location>
</feature>
<comment type="caution">
    <text evidence="2">The sequence shown here is derived from an EMBL/GenBank/DDBJ whole genome shotgun (WGS) entry which is preliminary data.</text>
</comment>
<dbReference type="EMBL" id="SEKV01000017">
    <property type="protein sequence ID" value="TFY69056.1"/>
    <property type="molecule type" value="Genomic_DNA"/>
</dbReference>
<keyword evidence="1" id="KW-1133">Transmembrane helix</keyword>
<evidence type="ECO:0000256" key="1">
    <source>
        <dbReference type="SAM" id="Phobius"/>
    </source>
</evidence>
<organism evidence="2 3">
    <name type="scientific">Rhodofomes roseus</name>
    <dbReference type="NCBI Taxonomy" id="34475"/>
    <lineage>
        <taxon>Eukaryota</taxon>
        <taxon>Fungi</taxon>
        <taxon>Dikarya</taxon>
        <taxon>Basidiomycota</taxon>
        <taxon>Agaricomycotina</taxon>
        <taxon>Agaricomycetes</taxon>
        <taxon>Polyporales</taxon>
        <taxon>Rhodofomes</taxon>
    </lineage>
</organism>
<proteinExistence type="predicted"/>
<dbReference type="AlphaFoldDB" id="A0A4Y9Z2I6"/>
<sequence>MRKAEGYNLLFIYYLIDFDLQVAHCRYTLHTVMRVLPAFTLVLFAFVSSTLALRDYFTRDDLLSVARAYKRSAELVDMLMPRQAKGEVWCSNKRTGKRLKDQTLDAETLRKFEKKGCSPNGKSQFSSSHNCQGKGYYCIRANGGGECVSLQGKVKIAYEGGECFI</sequence>
<keyword evidence="1" id="KW-0472">Membrane</keyword>
<evidence type="ECO:0000313" key="3">
    <source>
        <dbReference type="Proteomes" id="UP000298390"/>
    </source>
</evidence>
<name>A0A4Y9Z2I6_9APHY</name>
<keyword evidence="1" id="KW-0812">Transmembrane</keyword>
<dbReference type="Proteomes" id="UP000298390">
    <property type="component" value="Unassembled WGS sequence"/>
</dbReference>
<protein>
    <submittedName>
        <fullName evidence="2">Uncharacterized protein</fullName>
    </submittedName>
</protein>
<reference evidence="2 3" key="1">
    <citation type="submission" date="2019-01" db="EMBL/GenBank/DDBJ databases">
        <title>Genome sequencing of the rare red list fungi Fomitopsis rosea.</title>
        <authorList>
            <person name="Buettner E."/>
            <person name="Kellner H."/>
        </authorList>
    </citation>
    <scope>NUCLEOTIDE SEQUENCE [LARGE SCALE GENOMIC DNA]</scope>
    <source>
        <strain evidence="2 3">DSM 105464</strain>
    </source>
</reference>
<evidence type="ECO:0000313" key="2">
    <source>
        <dbReference type="EMBL" id="TFY69056.1"/>
    </source>
</evidence>
<accession>A0A4Y9Z2I6</accession>